<name>A0A7J3M3E7_ARCFL</name>
<accession>A0A7J3M3E7</accession>
<evidence type="ECO:0000256" key="5">
    <source>
        <dbReference type="ARBA" id="ARBA00023065"/>
    </source>
</evidence>
<comment type="subcellular location">
    <subcellularLocation>
        <location evidence="1">Membrane</location>
        <topology evidence="1">Multi-pass membrane protein</topology>
    </subcellularLocation>
</comment>
<organism evidence="11">
    <name type="scientific">Archaeoglobus fulgidus</name>
    <dbReference type="NCBI Taxonomy" id="2234"/>
    <lineage>
        <taxon>Archaea</taxon>
        <taxon>Methanobacteriati</taxon>
        <taxon>Methanobacteriota</taxon>
        <taxon>Archaeoglobi</taxon>
        <taxon>Archaeoglobales</taxon>
        <taxon>Archaeoglobaceae</taxon>
        <taxon>Archaeoglobus</taxon>
    </lineage>
</organism>
<dbReference type="AlphaFoldDB" id="A0A7J3M3E7"/>
<evidence type="ECO:0000256" key="9">
    <source>
        <dbReference type="SAM" id="Phobius"/>
    </source>
</evidence>
<sequence>MKFSETLALSLTVASIATIIAVEFASSEIRPILLSIDFVVTIALILDFVSRCREHGGKYLLTNSYEIFAYIPAIVLFYFVPTHLAAFFRSLRILRIIALGIKLMREMRAKSARLLSYAMLLLFITILLGSISFYIAEGEVRNLSFFDCVYWAVVTITTVGYGDIVPETPLGKIISMVVVLLGVSIVSLFTASILSAVMGEEERGLKEEIEKLIKKHEKKIMDEEEKKLLTELKKLIKS</sequence>
<feature type="domain" description="Potassium channel" evidence="10">
    <location>
        <begin position="122"/>
        <end position="197"/>
    </location>
</feature>
<keyword evidence="5" id="KW-0406">Ion transport</keyword>
<keyword evidence="2" id="KW-0813">Transport</keyword>
<evidence type="ECO:0000256" key="4">
    <source>
        <dbReference type="ARBA" id="ARBA00022989"/>
    </source>
</evidence>
<feature type="transmembrane region" description="Helical" evidence="9">
    <location>
        <begin position="115"/>
        <end position="136"/>
    </location>
</feature>
<dbReference type="Gene3D" id="1.10.287.70">
    <property type="match status" value="1"/>
</dbReference>
<dbReference type="InterPro" id="IPR028325">
    <property type="entry name" value="VG_K_chnl"/>
</dbReference>
<gene>
    <name evidence="11" type="ORF">ENT52_07505</name>
</gene>
<dbReference type="EMBL" id="DSYZ01000139">
    <property type="protein sequence ID" value="HGT83552.1"/>
    <property type="molecule type" value="Genomic_DNA"/>
</dbReference>
<evidence type="ECO:0000313" key="11">
    <source>
        <dbReference type="EMBL" id="HGT83552.1"/>
    </source>
</evidence>
<feature type="coiled-coil region" evidence="8">
    <location>
        <begin position="206"/>
        <end position="233"/>
    </location>
</feature>
<dbReference type="PANTHER" id="PTHR11537:SF254">
    <property type="entry name" value="POTASSIUM VOLTAGE-GATED CHANNEL PROTEIN SHAB"/>
    <property type="match status" value="1"/>
</dbReference>
<evidence type="ECO:0000256" key="7">
    <source>
        <dbReference type="ARBA" id="ARBA00023303"/>
    </source>
</evidence>
<keyword evidence="3 9" id="KW-0812">Transmembrane</keyword>
<dbReference type="Pfam" id="PF07885">
    <property type="entry name" value="Ion_trans_2"/>
    <property type="match status" value="1"/>
</dbReference>
<keyword evidence="4 9" id="KW-1133">Transmembrane helix</keyword>
<reference evidence="11" key="1">
    <citation type="journal article" date="2020" name="mSystems">
        <title>Genome- and Community-Level Interaction Insights into Carbon Utilization and Element Cycling Functions of Hydrothermarchaeota in Hydrothermal Sediment.</title>
        <authorList>
            <person name="Zhou Z."/>
            <person name="Liu Y."/>
            <person name="Xu W."/>
            <person name="Pan J."/>
            <person name="Luo Z.H."/>
            <person name="Li M."/>
        </authorList>
    </citation>
    <scope>NUCLEOTIDE SEQUENCE [LARGE SCALE GENOMIC DNA]</scope>
    <source>
        <strain evidence="11">SpSt-587</strain>
    </source>
</reference>
<evidence type="ECO:0000256" key="8">
    <source>
        <dbReference type="SAM" id="Coils"/>
    </source>
</evidence>
<dbReference type="InterPro" id="IPR027359">
    <property type="entry name" value="Volt_channel_dom_sf"/>
</dbReference>
<dbReference type="GO" id="GO:0001508">
    <property type="term" value="P:action potential"/>
    <property type="evidence" value="ECO:0007669"/>
    <property type="project" value="TreeGrafter"/>
</dbReference>
<evidence type="ECO:0000259" key="10">
    <source>
        <dbReference type="Pfam" id="PF07885"/>
    </source>
</evidence>
<dbReference type="SUPFAM" id="SSF81324">
    <property type="entry name" value="Voltage-gated potassium channels"/>
    <property type="match status" value="1"/>
</dbReference>
<evidence type="ECO:0000256" key="3">
    <source>
        <dbReference type="ARBA" id="ARBA00022692"/>
    </source>
</evidence>
<keyword evidence="6 9" id="KW-0472">Membrane</keyword>
<protein>
    <recommendedName>
        <fullName evidence="10">Potassium channel domain-containing protein</fullName>
    </recommendedName>
</protein>
<proteinExistence type="predicted"/>
<comment type="caution">
    <text evidence="11">The sequence shown here is derived from an EMBL/GenBank/DDBJ whole genome shotgun (WGS) entry which is preliminary data.</text>
</comment>
<dbReference type="Gene3D" id="1.20.120.350">
    <property type="entry name" value="Voltage-gated potassium channels. Chain C"/>
    <property type="match status" value="1"/>
</dbReference>
<evidence type="ECO:0000256" key="6">
    <source>
        <dbReference type="ARBA" id="ARBA00023136"/>
    </source>
</evidence>
<feature type="transmembrane region" description="Helical" evidence="9">
    <location>
        <begin position="173"/>
        <end position="197"/>
    </location>
</feature>
<feature type="transmembrane region" description="Helical" evidence="9">
    <location>
        <begin position="61"/>
        <end position="80"/>
    </location>
</feature>
<dbReference type="InterPro" id="IPR013099">
    <property type="entry name" value="K_chnl_dom"/>
</dbReference>
<dbReference type="GO" id="GO:0008076">
    <property type="term" value="C:voltage-gated potassium channel complex"/>
    <property type="evidence" value="ECO:0007669"/>
    <property type="project" value="InterPro"/>
</dbReference>
<keyword evidence="7" id="KW-0407">Ion channel</keyword>
<keyword evidence="8" id="KW-0175">Coiled coil</keyword>
<dbReference type="PRINTS" id="PR00169">
    <property type="entry name" value="KCHANNEL"/>
</dbReference>
<dbReference type="GO" id="GO:0005249">
    <property type="term" value="F:voltage-gated potassium channel activity"/>
    <property type="evidence" value="ECO:0007669"/>
    <property type="project" value="InterPro"/>
</dbReference>
<evidence type="ECO:0000256" key="2">
    <source>
        <dbReference type="ARBA" id="ARBA00022448"/>
    </source>
</evidence>
<evidence type="ECO:0000256" key="1">
    <source>
        <dbReference type="ARBA" id="ARBA00004141"/>
    </source>
</evidence>
<dbReference type="PANTHER" id="PTHR11537">
    <property type="entry name" value="VOLTAGE-GATED POTASSIUM CHANNEL"/>
    <property type="match status" value="1"/>
</dbReference>